<evidence type="ECO:0000256" key="3">
    <source>
        <dbReference type="ARBA" id="ARBA00004906"/>
    </source>
</evidence>
<comment type="catalytic activity">
    <reaction evidence="1">
        <text>S-ubiquitinyl-[E2 ubiquitin-conjugating enzyme]-L-cysteine + [acceptor protein]-L-lysine = [E2 ubiquitin-conjugating enzyme]-L-cysteine + N(6)-ubiquitinyl-[acceptor protein]-L-lysine.</text>
        <dbReference type="EC" id="2.3.2.27"/>
    </reaction>
</comment>
<dbReference type="FunFam" id="3.30.40.10:FF:000287">
    <property type="entry name" value="RING finger membrane protein"/>
    <property type="match status" value="1"/>
</dbReference>
<keyword evidence="10" id="KW-0862">Zinc</keyword>
<feature type="transmembrane region" description="Helical" evidence="14">
    <location>
        <begin position="1386"/>
        <end position="1411"/>
    </location>
</feature>
<dbReference type="PROSITE" id="PS51292">
    <property type="entry name" value="ZF_RING_CH"/>
    <property type="match status" value="1"/>
</dbReference>
<keyword evidence="8" id="KW-0863">Zinc-finger</keyword>
<evidence type="ECO:0000256" key="4">
    <source>
        <dbReference type="ARBA" id="ARBA00012483"/>
    </source>
</evidence>
<dbReference type="PANTHER" id="PTHR13145:SF0">
    <property type="entry name" value="E3 UBIQUITIN-PROTEIN LIGASE MARCHF6"/>
    <property type="match status" value="1"/>
</dbReference>
<evidence type="ECO:0000256" key="11">
    <source>
        <dbReference type="ARBA" id="ARBA00022989"/>
    </source>
</evidence>
<feature type="transmembrane region" description="Helical" evidence="14">
    <location>
        <begin position="945"/>
        <end position="965"/>
    </location>
</feature>
<dbReference type="EMBL" id="LN483326">
    <property type="protein sequence ID" value="CDZ98172.1"/>
    <property type="molecule type" value="Genomic_DNA"/>
</dbReference>
<dbReference type="InterPro" id="IPR013083">
    <property type="entry name" value="Znf_RING/FYVE/PHD"/>
</dbReference>
<evidence type="ECO:0000256" key="2">
    <source>
        <dbReference type="ARBA" id="ARBA00004141"/>
    </source>
</evidence>
<dbReference type="EC" id="2.3.2.27" evidence="4"/>
<evidence type="ECO:0000256" key="5">
    <source>
        <dbReference type="ARBA" id="ARBA00022679"/>
    </source>
</evidence>
<evidence type="ECO:0000256" key="6">
    <source>
        <dbReference type="ARBA" id="ARBA00022692"/>
    </source>
</evidence>
<organism evidence="16">
    <name type="scientific">Phaffia rhodozyma</name>
    <name type="common">Yeast</name>
    <name type="synonym">Xanthophyllomyces dendrorhous</name>
    <dbReference type="NCBI Taxonomy" id="264483"/>
    <lineage>
        <taxon>Eukaryota</taxon>
        <taxon>Fungi</taxon>
        <taxon>Dikarya</taxon>
        <taxon>Basidiomycota</taxon>
        <taxon>Agaricomycotina</taxon>
        <taxon>Tremellomycetes</taxon>
        <taxon>Cystofilobasidiales</taxon>
        <taxon>Mrakiaceae</taxon>
        <taxon>Phaffia</taxon>
    </lineage>
</organism>
<keyword evidence="9" id="KW-0833">Ubl conjugation pathway</keyword>
<accession>A0A0F7SMH7</accession>
<feature type="region of interest" description="Disordered" evidence="13">
    <location>
        <begin position="277"/>
        <end position="319"/>
    </location>
</feature>
<reference evidence="16" key="1">
    <citation type="submission" date="2014-08" db="EMBL/GenBank/DDBJ databases">
        <authorList>
            <person name="Sharma Rahul"/>
            <person name="Thines Marco"/>
        </authorList>
    </citation>
    <scope>NUCLEOTIDE SEQUENCE</scope>
</reference>
<feature type="transmembrane region" description="Helical" evidence="14">
    <location>
        <begin position="1334"/>
        <end position="1353"/>
    </location>
</feature>
<feature type="transmembrane region" description="Helical" evidence="14">
    <location>
        <begin position="183"/>
        <end position="203"/>
    </location>
</feature>
<feature type="compositionally biased region" description="Basic and acidic residues" evidence="13">
    <location>
        <begin position="504"/>
        <end position="544"/>
    </location>
</feature>
<sequence length="1494" mass="166723">MEEEEEVCRVCRSGEEPGNALYHPCKCSGSIRYVHQDCLMTWLQSSKRKYCELCGHPFQFTKVYDPHMPSSLPPHVLFVRVLKELFSASLIVLRTIAVSVTWLGLVPWCTIWVVRLHFFVGHGLARSLAGESFSLNATVANSESTSPEANLPSLHPLNAILLLHPTTAALLAKPTWFDLLSDIFEGQIITASIVVLFLVAFLMKEWVVQIAEQPFDEAAQQNPPGALRDQEVMREIARAAAQREIQQRLRDHQQQPARANIMADNPAAEVLAEADAADPTGTQHEELQERPDGQSMEEEDDQKSQDSEESEWDWEGRPTPEQLRALRMRYLDPIKLAAAAAADAQEVPVRAEPSTSINSDAMLDLGFSQDGTSEPSQSSSVLQHPSPPTAAPSSFSHHPSAAELPLPPSVPSTPPHMPTEHPEEPEGDSPIFSLSSIHTFSNPNHAPSSPPLDVEESSFANPTALVEPSTQNSHASEIDEGKKRSQDSFIWDGAKWPSEPQDGEEQHGESSAHIPSHQDEGHNENSSEDNNKIQDPVEKEHTEEEWVDETDEEQEAVGAREEQEEEVEIRLDVHRVADLIRQQRQAGNDDMEDIAQRVGLRMQGQPGLVRRVRANDLREGDEEEEEEEEEEVNDRLLDEDLEGLMEAVGLRGPFMTLIQNSALIIILLSFFIHVAIFIPFTTGRTFLLLDFLSVFRSLLYPIRLVRIITDPAVKPIIAVGSKHVSPIFSRVFSPIIRTFSASRSTRQSSTLVLQSSSLSAKLSSLSLLKSLDSALESFLASPSSSEEVLPMSRRKIVELSRPYIKSCLLFFRQLGSSTRAIYITSRTFISTLPQRKSLGFAALAGEDKVGDRVLATAVGYGCIILGLIFFLKSQSTRTGWRKWFKDGLLQNIVVIKLAFFMAIELVIFPLGCGILLDLCLLPLFSSDAFSLRLDFMISAPFIGTFLHWVGGTLFMFGFASMLSYCRQKVRKGVFYFIRDPSDPAFQPVREIISRSTSSQLVKLGISAMMYGFIITSSVGVVLGVIRLIARGVLPLIWIPTQPLSQIPVDLLFMLICLPTWTRKIAPQRRITASLFAWWTFSIKALRLQSYFFGPPLTTIGADVDDQIDTRERRWLDSIALRMGGEDFQKGAGGLARVPHSDQLSIIPRMRMLVLLNEFHAPIDQTEMELLIAQNKKAVSVGRRPDQDFCVCYLPPRLRNRIILLTFSFWLSLVALAAFGLALPIFIGRFIFSLFGFPLVHDGYSLILGALPSYSIFLTLDWSVRLVLAKQSPMRTLARGLTDVKTTLQRKVYWIALLSYIYVIGAVGSIVPLAVGLVIELYCIMPLKVSSAEPPIIRIPEVWAMGVLWIYLAYRLQNYIPARYRERTIRPLETFLSMSAKEATIKLILPTLIGLFVLTVVPFVLALCLAPFLQNPTVLFRGIYLEVLAVVTLFATMGDVRQLINRWVNMLREQEYLVGVRLSNVDDKPDKKVVAKKPATGAVDGNVVAEGTGAE</sequence>
<keyword evidence="6 14" id="KW-0812">Transmembrane</keyword>
<dbReference type="GO" id="GO:0036503">
    <property type="term" value="P:ERAD pathway"/>
    <property type="evidence" value="ECO:0007669"/>
    <property type="project" value="TreeGrafter"/>
</dbReference>
<feature type="transmembrane region" description="Helical" evidence="14">
    <location>
        <begin position="91"/>
        <end position="114"/>
    </location>
</feature>
<feature type="transmembrane region" description="Helical" evidence="14">
    <location>
        <begin position="1035"/>
        <end position="1060"/>
    </location>
</feature>
<evidence type="ECO:0000256" key="14">
    <source>
        <dbReference type="SAM" id="Phobius"/>
    </source>
</evidence>
<feature type="compositionally biased region" description="Pro residues" evidence="13">
    <location>
        <begin position="405"/>
        <end position="417"/>
    </location>
</feature>
<feature type="transmembrane region" description="Helical" evidence="14">
    <location>
        <begin position="661"/>
        <end position="680"/>
    </location>
</feature>
<dbReference type="PANTHER" id="PTHR13145">
    <property type="entry name" value="SSM4 PROTEIN"/>
    <property type="match status" value="1"/>
</dbReference>
<feature type="compositionally biased region" description="Basic and acidic residues" evidence="13">
    <location>
        <begin position="283"/>
        <end position="292"/>
    </location>
</feature>
<keyword evidence="11 14" id="KW-1133">Transmembrane helix</keyword>
<dbReference type="SUPFAM" id="SSF57850">
    <property type="entry name" value="RING/U-box"/>
    <property type="match status" value="1"/>
</dbReference>
<dbReference type="GO" id="GO:0008270">
    <property type="term" value="F:zinc ion binding"/>
    <property type="evidence" value="ECO:0007669"/>
    <property type="project" value="UniProtKB-KW"/>
</dbReference>
<comment type="subcellular location">
    <subcellularLocation>
        <location evidence="2">Membrane</location>
        <topology evidence="2">Multi-pass membrane protein</topology>
    </subcellularLocation>
</comment>
<feature type="transmembrane region" description="Helical" evidence="14">
    <location>
        <begin position="1291"/>
        <end position="1314"/>
    </location>
</feature>
<evidence type="ECO:0000313" key="16">
    <source>
        <dbReference type="EMBL" id="CDZ98172.1"/>
    </source>
</evidence>
<dbReference type="InterPro" id="IPR056521">
    <property type="entry name" value="MARCHF6-like_C"/>
</dbReference>
<feature type="compositionally biased region" description="Basic and acidic residues" evidence="13">
    <location>
        <begin position="476"/>
        <end position="486"/>
    </location>
</feature>
<feature type="compositionally biased region" description="Low complexity" evidence="13">
    <location>
        <begin position="391"/>
        <end position="404"/>
    </location>
</feature>
<feature type="compositionally biased region" description="Acidic residues" evidence="13">
    <location>
        <begin position="619"/>
        <end position="632"/>
    </location>
</feature>
<dbReference type="InterPro" id="IPR011016">
    <property type="entry name" value="Znf_RING-CH"/>
</dbReference>
<feature type="compositionally biased region" description="Acidic residues" evidence="13">
    <location>
        <begin position="545"/>
        <end position="555"/>
    </location>
</feature>
<dbReference type="CDD" id="cd16702">
    <property type="entry name" value="RING_CH-C4HC3_MARCH6"/>
    <property type="match status" value="1"/>
</dbReference>
<keyword evidence="12 14" id="KW-0472">Membrane</keyword>
<evidence type="ECO:0000256" key="9">
    <source>
        <dbReference type="ARBA" id="ARBA00022786"/>
    </source>
</evidence>
<evidence type="ECO:0000256" key="12">
    <source>
        <dbReference type="ARBA" id="ARBA00023136"/>
    </source>
</evidence>
<feature type="transmembrane region" description="Helical" evidence="14">
    <location>
        <begin position="1201"/>
        <end position="1231"/>
    </location>
</feature>
<evidence type="ECO:0000256" key="7">
    <source>
        <dbReference type="ARBA" id="ARBA00022723"/>
    </source>
</evidence>
<dbReference type="GO" id="GO:0061630">
    <property type="term" value="F:ubiquitin protein ligase activity"/>
    <property type="evidence" value="ECO:0007669"/>
    <property type="project" value="UniProtKB-EC"/>
</dbReference>
<evidence type="ECO:0000256" key="13">
    <source>
        <dbReference type="SAM" id="MobiDB-lite"/>
    </source>
</evidence>
<dbReference type="Pfam" id="PF12906">
    <property type="entry name" value="RINGv"/>
    <property type="match status" value="1"/>
</dbReference>
<feature type="transmembrane region" description="Helical" evidence="14">
    <location>
        <begin position="1243"/>
        <end position="1267"/>
    </location>
</feature>
<feature type="region of interest" description="Disordered" evidence="13">
    <location>
        <begin position="611"/>
        <end position="632"/>
    </location>
</feature>
<feature type="transmembrane region" description="Helical" evidence="14">
    <location>
        <begin position="1007"/>
        <end position="1029"/>
    </location>
</feature>
<evidence type="ECO:0000259" key="15">
    <source>
        <dbReference type="PROSITE" id="PS51292"/>
    </source>
</evidence>
<comment type="pathway">
    <text evidence="3">Protein modification; protein ubiquitination.</text>
</comment>
<dbReference type="Gene3D" id="3.30.40.10">
    <property type="entry name" value="Zinc/RING finger domain, C3HC4 (zinc finger)"/>
    <property type="match status" value="1"/>
</dbReference>
<feature type="region of interest" description="Disordered" evidence="13">
    <location>
        <begin position="339"/>
        <end position="565"/>
    </location>
</feature>
<proteinExistence type="predicted"/>
<dbReference type="GO" id="GO:0005789">
    <property type="term" value="C:endoplasmic reticulum membrane"/>
    <property type="evidence" value="ECO:0007669"/>
    <property type="project" value="TreeGrafter"/>
</dbReference>
<feature type="transmembrane region" description="Helical" evidence="14">
    <location>
        <begin position="892"/>
        <end position="925"/>
    </location>
</feature>
<dbReference type="Pfam" id="PF23113">
    <property type="entry name" value="MARCHF6_C"/>
    <property type="match status" value="1"/>
</dbReference>
<feature type="compositionally biased region" description="Polar residues" evidence="13">
    <location>
        <begin position="432"/>
        <end position="447"/>
    </location>
</feature>
<feature type="compositionally biased region" description="Acidic residues" evidence="13">
    <location>
        <begin position="295"/>
        <end position="313"/>
    </location>
</feature>
<evidence type="ECO:0000256" key="1">
    <source>
        <dbReference type="ARBA" id="ARBA00000900"/>
    </source>
</evidence>
<protein>
    <recommendedName>
        <fullName evidence="4">RING-type E3 ubiquitin transferase</fullName>
        <ecNumber evidence="4">2.3.2.27</ecNumber>
    </recommendedName>
</protein>
<name>A0A0F7SMH7_PHARH</name>
<evidence type="ECO:0000256" key="10">
    <source>
        <dbReference type="ARBA" id="ARBA00022833"/>
    </source>
</evidence>
<evidence type="ECO:0000256" key="8">
    <source>
        <dbReference type="ARBA" id="ARBA00022771"/>
    </source>
</evidence>
<feature type="domain" description="RING-CH-type" evidence="15">
    <location>
        <begin position="1"/>
        <end position="61"/>
    </location>
</feature>
<feature type="compositionally biased region" description="Polar residues" evidence="13">
    <location>
        <begin position="369"/>
        <end position="383"/>
    </location>
</feature>
<keyword evidence="5" id="KW-0808">Transferase</keyword>
<keyword evidence="7" id="KW-0479">Metal-binding</keyword>
<dbReference type="SMART" id="SM00744">
    <property type="entry name" value="RINGv"/>
    <property type="match status" value="1"/>
</dbReference>
<feature type="transmembrane region" description="Helical" evidence="14">
    <location>
        <begin position="1417"/>
        <end position="1436"/>
    </location>
</feature>
<feature type="transmembrane region" description="Helical" evidence="14">
    <location>
        <begin position="853"/>
        <end position="871"/>
    </location>
</feature>